<feature type="region of interest" description="Disordered" evidence="3">
    <location>
        <begin position="1"/>
        <end position="28"/>
    </location>
</feature>
<feature type="compositionally biased region" description="Low complexity" evidence="3">
    <location>
        <begin position="16"/>
        <end position="28"/>
    </location>
</feature>
<evidence type="ECO:0000256" key="1">
    <source>
        <dbReference type="ARBA" id="ARBA00008645"/>
    </source>
</evidence>
<dbReference type="EMBL" id="BSSA01000010">
    <property type="protein sequence ID" value="GLW71004.1"/>
    <property type="molecule type" value="Genomic_DNA"/>
</dbReference>
<feature type="compositionally biased region" description="Basic and acidic residues" evidence="3">
    <location>
        <begin position="1"/>
        <end position="10"/>
    </location>
</feature>
<reference evidence="4" key="1">
    <citation type="submission" date="2023-02" db="EMBL/GenBank/DDBJ databases">
        <title>Kitasatospora phosalacinea NBRC 14627.</title>
        <authorList>
            <person name="Ichikawa N."/>
            <person name="Sato H."/>
            <person name="Tonouchi N."/>
        </authorList>
    </citation>
    <scope>NUCLEOTIDE SEQUENCE</scope>
    <source>
        <strain evidence="4">NBRC 14627</strain>
    </source>
</reference>
<dbReference type="PANTHER" id="PTHR22946">
    <property type="entry name" value="DIENELACTONE HYDROLASE DOMAIN-CONTAINING PROTEIN-RELATED"/>
    <property type="match status" value="1"/>
</dbReference>
<evidence type="ECO:0000313" key="5">
    <source>
        <dbReference type="Proteomes" id="UP001165041"/>
    </source>
</evidence>
<protein>
    <recommendedName>
        <fullName evidence="6">Alpha/beta hydrolase</fullName>
    </recommendedName>
</protein>
<sequence length="310" mass="33258">MARRSESLSRRRDRGSLAGVADGARAAGDQPAPGIVVSGLAARIIHWPRQWEHRFDPAMRITSERVADGVREQLFTVGDIPGVLWTPAEGSGPRPLVLIGHGGGQHKKGWEVVSRAFPYVTSCGFAVAAIDAPGTGDRPEHPEIRRLVAVIDERKAAGEPLGPEWPALYEVVASQLVPDWQTTLDALQELDSVGDSRPVGYYGLSAAGEAGIRLVAAEPRIKAAVLGLIASDWLVDTAARITVPVEYVLQWDDEGQPRDSVMKLFDALGSAEKTLHANPGGHFEIPSFEIDSSIRFFARHLGSPGTVSGS</sequence>
<name>A0A9W6Q9G9_9ACTN</name>
<dbReference type="InterPro" id="IPR029058">
    <property type="entry name" value="AB_hydrolase_fold"/>
</dbReference>
<evidence type="ECO:0000256" key="2">
    <source>
        <dbReference type="ARBA" id="ARBA00022801"/>
    </source>
</evidence>
<dbReference type="Gene3D" id="3.40.50.1820">
    <property type="entry name" value="alpha/beta hydrolase"/>
    <property type="match status" value="1"/>
</dbReference>
<dbReference type="GO" id="GO:0052689">
    <property type="term" value="F:carboxylic ester hydrolase activity"/>
    <property type="evidence" value="ECO:0007669"/>
    <property type="project" value="UniProtKB-ARBA"/>
</dbReference>
<dbReference type="InterPro" id="IPR050261">
    <property type="entry name" value="FrsA_esterase"/>
</dbReference>
<proteinExistence type="inferred from homology"/>
<keyword evidence="2" id="KW-0378">Hydrolase</keyword>
<dbReference type="PANTHER" id="PTHR22946:SF9">
    <property type="entry name" value="POLYKETIDE TRANSFERASE AF380"/>
    <property type="match status" value="1"/>
</dbReference>
<comment type="similarity">
    <text evidence="1">Belongs to the AB hydrolase superfamily.</text>
</comment>
<evidence type="ECO:0000256" key="3">
    <source>
        <dbReference type="SAM" id="MobiDB-lite"/>
    </source>
</evidence>
<evidence type="ECO:0008006" key="6">
    <source>
        <dbReference type="Google" id="ProtNLM"/>
    </source>
</evidence>
<gene>
    <name evidence="4" type="ORF">Kpho02_33030</name>
</gene>
<dbReference type="SUPFAM" id="SSF53474">
    <property type="entry name" value="alpha/beta-Hydrolases"/>
    <property type="match status" value="1"/>
</dbReference>
<organism evidence="4 5">
    <name type="scientific">Kitasatospora phosalacinea</name>
    <dbReference type="NCBI Taxonomy" id="2065"/>
    <lineage>
        <taxon>Bacteria</taxon>
        <taxon>Bacillati</taxon>
        <taxon>Actinomycetota</taxon>
        <taxon>Actinomycetes</taxon>
        <taxon>Kitasatosporales</taxon>
        <taxon>Streptomycetaceae</taxon>
        <taxon>Kitasatospora</taxon>
    </lineage>
</organism>
<accession>A0A9W6Q9G9</accession>
<dbReference type="Proteomes" id="UP001165041">
    <property type="component" value="Unassembled WGS sequence"/>
</dbReference>
<evidence type="ECO:0000313" key="4">
    <source>
        <dbReference type="EMBL" id="GLW71004.1"/>
    </source>
</evidence>
<comment type="caution">
    <text evidence="4">The sequence shown here is derived from an EMBL/GenBank/DDBJ whole genome shotgun (WGS) entry which is preliminary data.</text>
</comment>
<dbReference type="AlphaFoldDB" id="A0A9W6Q9G9"/>